<dbReference type="Gene3D" id="1.10.3710.10">
    <property type="entry name" value="DNA polymerase III clamp loader subunits, C-terminal domain"/>
    <property type="match status" value="1"/>
</dbReference>
<evidence type="ECO:0000256" key="5">
    <source>
        <dbReference type="ARBA" id="ARBA00022741"/>
    </source>
</evidence>
<dbReference type="Gene3D" id="1.10.8.60">
    <property type="match status" value="1"/>
</dbReference>
<comment type="caution">
    <text evidence="9">The sequence shown here is derived from an EMBL/GenBank/DDBJ whole genome shotgun (WGS) entry which is preliminary data.</text>
</comment>
<dbReference type="InterPro" id="IPR032423">
    <property type="entry name" value="AAA_assoc_2"/>
</dbReference>
<dbReference type="FunFam" id="1.20.272.10:FF:000001">
    <property type="entry name" value="Putative AAA family ATPase"/>
    <property type="match status" value="1"/>
</dbReference>
<evidence type="ECO:0000256" key="3">
    <source>
        <dbReference type="ARBA" id="ARBA00020776"/>
    </source>
</evidence>
<dbReference type="PANTHER" id="PTHR13779:SF7">
    <property type="entry name" value="ATPASE WRNIP1"/>
    <property type="match status" value="1"/>
</dbReference>
<dbReference type="InterPro" id="IPR002464">
    <property type="entry name" value="DNA/RNA_helicase_DEAH_CS"/>
</dbReference>
<dbReference type="EMBL" id="SGXA01000003">
    <property type="protein sequence ID" value="RZS68974.1"/>
    <property type="molecule type" value="Genomic_DNA"/>
</dbReference>
<feature type="domain" description="AAA+ ATPase" evidence="8">
    <location>
        <begin position="41"/>
        <end position="153"/>
    </location>
</feature>
<keyword evidence="5" id="KW-0547">Nucleotide-binding</keyword>
<evidence type="ECO:0000256" key="2">
    <source>
        <dbReference type="ARBA" id="ARBA00008959"/>
    </source>
</evidence>
<evidence type="ECO:0000256" key="7">
    <source>
        <dbReference type="ARBA" id="ARBA00022840"/>
    </source>
</evidence>
<dbReference type="InterPro" id="IPR008921">
    <property type="entry name" value="DNA_pol3_clamp-load_cplx_C"/>
</dbReference>
<dbReference type="Gene3D" id="3.40.50.300">
    <property type="entry name" value="P-loop containing nucleotide triphosphate hydrolases"/>
    <property type="match status" value="1"/>
</dbReference>
<keyword evidence="4" id="KW-0235">DNA replication</keyword>
<dbReference type="GO" id="GO:0003677">
    <property type="term" value="F:DNA binding"/>
    <property type="evidence" value="ECO:0007669"/>
    <property type="project" value="InterPro"/>
</dbReference>
<dbReference type="PANTHER" id="PTHR13779">
    <property type="entry name" value="WERNER HELICASE-INTERACTING PROTEIN 1 FAMILY MEMBER"/>
    <property type="match status" value="1"/>
</dbReference>
<dbReference type="SUPFAM" id="SSF48019">
    <property type="entry name" value="post-AAA+ oligomerization domain-like"/>
    <property type="match status" value="1"/>
</dbReference>
<accession>A0A4Q7ML04</accession>
<dbReference type="OrthoDB" id="9778364at2"/>
<comment type="function">
    <text evidence="1">DNA-dependent ATPase that plays important roles in cellular responses to stalled DNA replication processes.</text>
</comment>
<gene>
    <name evidence="9" type="ORF">EV199_4798</name>
</gene>
<dbReference type="Gene3D" id="1.20.272.10">
    <property type="match status" value="1"/>
</dbReference>
<keyword evidence="6" id="KW-0378">Hydrolase</keyword>
<keyword evidence="7" id="KW-0067">ATP-binding</keyword>
<dbReference type="GO" id="GO:0016887">
    <property type="term" value="F:ATP hydrolysis activity"/>
    <property type="evidence" value="ECO:0007669"/>
    <property type="project" value="InterPro"/>
</dbReference>
<protein>
    <recommendedName>
        <fullName evidence="3">Replication-associated recombination protein A</fullName>
    </recommendedName>
</protein>
<evidence type="ECO:0000313" key="9">
    <source>
        <dbReference type="EMBL" id="RZS68974.1"/>
    </source>
</evidence>
<dbReference type="RefSeq" id="WP_130543345.1">
    <property type="nucleotide sequence ID" value="NZ_CP042431.1"/>
</dbReference>
<sequence>MAATSIPLAERLRPESLDELVGQQHLAGKGSILRTSIEQGKVPSMILWGPPGTGKTTIANIIAHTLQLPFFTLSAISAGVKDVREVIDIAKRTDKAILFIDEIHRFNKGQQDALLGAVEKGTITLIGATTENPSFEVNSALLSRSQVYVLKSLDEADLVKLLQHAMKDDELLSQKHIDLKETAALINISGGDARKLLNLFELVIDTLSTGNAGDADHPIVVTDNAVMEIAQQRIAMYDKSGEQHYDIISAFIKSIRGSDPNGAVYWLARMIEGGEDVKFIARRLVILASEDIGNANPTALVMANTTFDAVNKIGYPESRIILSQCAVYLASSPKSNASYMAINEAIAAVHQHGDLPVPLHIRNAPTKLMKNLDYGKGYQYSHSYENNFAQQEYLPDALAGRAFYTPGKNAREEELRRYLKNLWKDKYGY</sequence>
<dbReference type="FunFam" id="1.10.3710.10:FF:000004">
    <property type="entry name" value="Putative ATPase, AAA family"/>
    <property type="match status" value="1"/>
</dbReference>
<dbReference type="CDD" id="cd18139">
    <property type="entry name" value="HLD_clamp_RarA"/>
    <property type="match status" value="1"/>
</dbReference>
<dbReference type="GO" id="GO:0008047">
    <property type="term" value="F:enzyme activator activity"/>
    <property type="evidence" value="ECO:0007669"/>
    <property type="project" value="TreeGrafter"/>
</dbReference>
<evidence type="ECO:0000256" key="4">
    <source>
        <dbReference type="ARBA" id="ARBA00022705"/>
    </source>
</evidence>
<name>A0A4Q7ML04_9BACT</name>
<dbReference type="InterPro" id="IPR003593">
    <property type="entry name" value="AAA+_ATPase"/>
</dbReference>
<dbReference type="CDD" id="cd00009">
    <property type="entry name" value="AAA"/>
    <property type="match status" value="1"/>
</dbReference>
<dbReference type="GO" id="GO:0006261">
    <property type="term" value="P:DNA-templated DNA replication"/>
    <property type="evidence" value="ECO:0007669"/>
    <property type="project" value="TreeGrafter"/>
</dbReference>
<dbReference type="InterPro" id="IPR003959">
    <property type="entry name" value="ATPase_AAA_core"/>
</dbReference>
<organism evidence="9 10">
    <name type="scientific">Pseudobacter ginsenosidimutans</name>
    <dbReference type="NCBI Taxonomy" id="661488"/>
    <lineage>
        <taxon>Bacteria</taxon>
        <taxon>Pseudomonadati</taxon>
        <taxon>Bacteroidota</taxon>
        <taxon>Chitinophagia</taxon>
        <taxon>Chitinophagales</taxon>
        <taxon>Chitinophagaceae</taxon>
        <taxon>Pseudobacter</taxon>
    </lineage>
</organism>
<dbReference type="GO" id="GO:0000731">
    <property type="term" value="P:DNA synthesis involved in DNA repair"/>
    <property type="evidence" value="ECO:0007669"/>
    <property type="project" value="TreeGrafter"/>
</dbReference>
<dbReference type="Pfam" id="PF00004">
    <property type="entry name" value="AAA"/>
    <property type="match status" value="1"/>
</dbReference>
<dbReference type="InterPro" id="IPR027417">
    <property type="entry name" value="P-loop_NTPase"/>
</dbReference>
<dbReference type="Pfam" id="PF12002">
    <property type="entry name" value="MgsA_C"/>
    <property type="match status" value="1"/>
</dbReference>
<evidence type="ECO:0000256" key="1">
    <source>
        <dbReference type="ARBA" id="ARBA00002393"/>
    </source>
</evidence>
<dbReference type="FunFam" id="3.40.50.300:FF:000137">
    <property type="entry name" value="Replication-associated recombination protein A"/>
    <property type="match status" value="1"/>
</dbReference>
<dbReference type="AlphaFoldDB" id="A0A4Q7ML04"/>
<dbReference type="GO" id="GO:0017116">
    <property type="term" value="F:single-stranded DNA helicase activity"/>
    <property type="evidence" value="ECO:0007669"/>
    <property type="project" value="TreeGrafter"/>
</dbReference>
<evidence type="ECO:0000313" key="10">
    <source>
        <dbReference type="Proteomes" id="UP000293874"/>
    </source>
</evidence>
<keyword evidence="10" id="KW-1185">Reference proteome</keyword>
<dbReference type="GO" id="GO:0005524">
    <property type="term" value="F:ATP binding"/>
    <property type="evidence" value="ECO:0007669"/>
    <property type="project" value="UniProtKB-KW"/>
</dbReference>
<comment type="similarity">
    <text evidence="2">Belongs to the AAA ATPase family. RarA/MGS1/WRNIP1 subfamily.</text>
</comment>
<dbReference type="Proteomes" id="UP000293874">
    <property type="component" value="Unassembled WGS sequence"/>
</dbReference>
<dbReference type="InterPro" id="IPR021886">
    <property type="entry name" value="MgsA_C"/>
</dbReference>
<evidence type="ECO:0000256" key="6">
    <source>
        <dbReference type="ARBA" id="ARBA00022801"/>
    </source>
</evidence>
<reference evidence="9 10" key="1">
    <citation type="submission" date="2019-02" db="EMBL/GenBank/DDBJ databases">
        <title>Genomic Encyclopedia of Type Strains, Phase IV (KMG-IV): sequencing the most valuable type-strain genomes for metagenomic binning, comparative biology and taxonomic classification.</title>
        <authorList>
            <person name="Goeker M."/>
        </authorList>
    </citation>
    <scope>NUCLEOTIDE SEQUENCE [LARGE SCALE GENOMIC DNA]</scope>
    <source>
        <strain evidence="9 10">DSM 18116</strain>
    </source>
</reference>
<proteinExistence type="inferred from homology"/>
<dbReference type="SMART" id="SM00382">
    <property type="entry name" value="AAA"/>
    <property type="match status" value="1"/>
</dbReference>
<dbReference type="SUPFAM" id="SSF52540">
    <property type="entry name" value="P-loop containing nucleoside triphosphate hydrolases"/>
    <property type="match status" value="1"/>
</dbReference>
<dbReference type="PROSITE" id="PS00690">
    <property type="entry name" value="DEAH_ATP_HELICASE"/>
    <property type="match status" value="1"/>
</dbReference>
<dbReference type="InterPro" id="IPR051314">
    <property type="entry name" value="AAA_ATPase_RarA/MGS1/WRNIP1"/>
</dbReference>
<dbReference type="Pfam" id="PF16193">
    <property type="entry name" value="AAA_assoc_2"/>
    <property type="match status" value="1"/>
</dbReference>
<evidence type="ECO:0000259" key="8">
    <source>
        <dbReference type="SMART" id="SM00382"/>
    </source>
</evidence>